<dbReference type="PATRIC" id="fig|159743.3.peg.5463"/>
<dbReference type="Proteomes" id="UP000032534">
    <property type="component" value="Unassembled WGS sequence"/>
</dbReference>
<name>A0A0D7WV69_9BACL</name>
<keyword evidence="4" id="KW-0966">Cell projection</keyword>
<dbReference type="GO" id="GO:0044780">
    <property type="term" value="P:bacterial-type flagellum assembly"/>
    <property type="evidence" value="ECO:0007669"/>
    <property type="project" value="InterPro"/>
</dbReference>
<feature type="domain" description="F-box" evidence="3">
    <location>
        <begin position="1"/>
        <end position="43"/>
    </location>
</feature>
<dbReference type="AlphaFoldDB" id="A0A0D7WV69"/>
<evidence type="ECO:0000259" key="3">
    <source>
        <dbReference type="PROSITE" id="PS50181"/>
    </source>
</evidence>
<keyword evidence="4" id="KW-0282">Flagellum</keyword>
<dbReference type="OrthoDB" id="2660802at2"/>
<dbReference type="InterPro" id="IPR036679">
    <property type="entry name" value="FlgN-like_sf"/>
</dbReference>
<protein>
    <submittedName>
        <fullName evidence="4">Flagellar biosynthesis protein FlgN</fullName>
    </submittedName>
</protein>
<dbReference type="SUPFAM" id="SSF140566">
    <property type="entry name" value="FlgN-like"/>
    <property type="match status" value="1"/>
</dbReference>
<comment type="caution">
    <text evidence="4">The sequence shown here is derived from an EMBL/GenBank/DDBJ whole genome shotgun (WGS) entry which is preliminary data.</text>
</comment>
<reference evidence="4 5" key="1">
    <citation type="submission" date="2014-11" db="EMBL/GenBank/DDBJ databases">
        <title>Draft Genome Sequences of Paenibacillus polymyxa NRRL B-30509 and Paenibacillus terrae NRRL B-30644, Strains from a Poultry Environment that Produce Tridecaptin A and Paenicidins.</title>
        <authorList>
            <person name="van Belkum M.J."/>
            <person name="Lohans C.T."/>
            <person name="Vederas J.C."/>
        </authorList>
    </citation>
    <scope>NUCLEOTIDE SEQUENCE [LARGE SCALE GENOMIC DNA]</scope>
    <source>
        <strain evidence="4 5">NRRL B-30644</strain>
    </source>
</reference>
<dbReference type="EMBL" id="JTHP01000069">
    <property type="protein sequence ID" value="KJD43065.1"/>
    <property type="molecule type" value="Genomic_DNA"/>
</dbReference>
<proteinExistence type="predicted"/>
<keyword evidence="1" id="KW-1005">Bacterial flagellum biogenesis</keyword>
<dbReference type="InterPro" id="IPR001810">
    <property type="entry name" value="F-box_dom"/>
</dbReference>
<feature type="region of interest" description="Disordered" evidence="2">
    <location>
        <begin position="145"/>
        <end position="166"/>
    </location>
</feature>
<evidence type="ECO:0000256" key="2">
    <source>
        <dbReference type="SAM" id="MobiDB-lite"/>
    </source>
</evidence>
<dbReference type="Gene3D" id="1.20.58.300">
    <property type="entry name" value="FlgN-like"/>
    <property type="match status" value="1"/>
</dbReference>
<evidence type="ECO:0000313" key="4">
    <source>
        <dbReference type="EMBL" id="KJD43065.1"/>
    </source>
</evidence>
<evidence type="ECO:0000256" key="1">
    <source>
        <dbReference type="ARBA" id="ARBA00022795"/>
    </source>
</evidence>
<accession>A0A0D7WV69</accession>
<sequence length="166" mass="19332">MPLERLIDVLEQLDQKHLILLELAKSKKKIVMENDMNSLVQHLNQESRLLKQVEQLEEARMEVSYELLRERGIKSQLNLTITELARLVFDPEDKNKLLSVQSRLSHTLSELKEINAINQKLIEQSLVFIDYSLDLLVGRPNQEMTYMHPDQKSNQLARPGLFDTKA</sequence>
<dbReference type="PROSITE" id="PS50181">
    <property type="entry name" value="FBOX"/>
    <property type="match status" value="1"/>
</dbReference>
<keyword evidence="5" id="KW-1185">Reference proteome</keyword>
<gene>
    <name evidence="4" type="ORF">QD47_24685</name>
</gene>
<dbReference type="Pfam" id="PF05130">
    <property type="entry name" value="FlgN"/>
    <property type="match status" value="1"/>
</dbReference>
<dbReference type="InterPro" id="IPR007809">
    <property type="entry name" value="FlgN-like"/>
</dbReference>
<keyword evidence="4" id="KW-0969">Cilium</keyword>
<evidence type="ECO:0000313" key="5">
    <source>
        <dbReference type="Proteomes" id="UP000032534"/>
    </source>
</evidence>
<organism evidence="4 5">
    <name type="scientific">Paenibacillus terrae</name>
    <dbReference type="NCBI Taxonomy" id="159743"/>
    <lineage>
        <taxon>Bacteria</taxon>
        <taxon>Bacillati</taxon>
        <taxon>Bacillota</taxon>
        <taxon>Bacilli</taxon>
        <taxon>Bacillales</taxon>
        <taxon>Paenibacillaceae</taxon>
        <taxon>Paenibacillus</taxon>
    </lineage>
</organism>
<dbReference type="RefSeq" id="WP_044648602.1">
    <property type="nucleotide sequence ID" value="NZ_JTHP01000069.1"/>
</dbReference>